<dbReference type="PANTHER" id="PTHR30296">
    <property type="entry name" value="UNCHARACTERIZED PROTEIN YKGE"/>
    <property type="match status" value="1"/>
</dbReference>
<protein>
    <submittedName>
        <fullName evidence="2">Predicted L-lactate dehydrogenase, Fe-S oxidoreductase subunit YkgE</fullName>
    </submittedName>
</protein>
<dbReference type="GO" id="GO:0016491">
    <property type="term" value="F:oxidoreductase activity"/>
    <property type="evidence" value="ECO:0007669"/>
    <property type="project" value="UniProtKB-ARBA"/>
</dbReference>
<organism evidence="2">
    <name type="scientific">hydrothermal vent metagenome</name>
    <dbReference type="NCBI Taxonomy" id="652676"/>
    <lineage>
        <taxon>unclassified sequences</taxon>
        <taxon>metagenomes</taxon>
        <taxon>ecological metagenomes</taxon>
    </lineage>
</organism>
<accession>A0A3B0UK02</accession>
<dbReference type="PANTHER" id="PTHR30296:SF0">
    <property type="entry name" value="LACTATE UTILIZATION PROTEIN A"/>
    <property type="match status" value="1"/>
</dbReference>
<dbReference type="Pfam" id="PF02754">
    <property type="entry name" value="CCG"/>
    <property type="match status" value="2"/>
</dbReference>
<dbReference type="EMBL" id="UOEU01000206">
    <property type="protein sequence ID" value="VAW31365.1"/>
    <property type="molecule type" value="Genomic_DNA"/>
</dbReference>
<proteinExistence type="predicted"/>
<evidence type="ECO:0000259" key="1">
    <source>
        <dbReference type="Pfam" id="PF02754"/>
    </source>
</evidence>
<evidence type="ECO:0000313" key="2">
    <source>
        <dbReference type="EMBL" id="VAW31365.1"/>
    </source>
</evidence>
<reference evidence="2" key="1">
    <citation type="submission" date="2018-06" db="EMBL/GenBank/DDBJ databases">
        <authorList>
            <person name="Zhirakovskaya E."/>
        </authorList>
    </citation>
    <scope>NUCLEOTIDE SEQUENCE</scope>
</reference>
<dbReference type="AlphaFoldDB" id="A0A3B0UK02"/>
<dbReference type="GO" id="GO:0005829">
    <property type="term" value="C:cytosol"/>
    <property type="evidence" value="ECO:0007669"/>
    <property type="project" value="TreeGrafter"/>
</dbReference>
<gene>
    <name evidence="2" type="ORF">MNBD_CHLOROFLEXI01-181</name>
</gene>
<sequence>MVIEIGMNEKKRLLPKDKQVSLFATCIVDMLYPNTAVSVVRVLEHLGIPVTFPMGQTCCGQPAFNAGYQPEARQVARQFLHAFADAEVIVTPSGSCAAMVRHEYPRLFADDPTLLPEAERLASISWEFSEYLVDGLGITDVNGRLPEPTSFAFHDACHGLRLLGLGQAGRTLVSNLQNATVIDLPENEVCCGFGGLFSIKMADVSGAMLANKLSHIQACPAQILTGDVSCLTHINGGLAKANGKQCLRHIADILAEGIA</sequence>
<feature type="domain" description="Cysteine-rich" evidence="1">
    <location>
        <begin position="152"/>
        <end position="234"/>
    </location>
</feature>
<feature type="domain" description="Cysteine-rich" evidence="1">
    <location>
        <begin position="20"/>
        <end position="100"/>
    </location>
</feature>
<dbReference type="InterPro" id="IPR004017">
    <property type="entry name" value="Cys_rich_dom"/>
</dbReference>
<name>A0A3B0UK02_9ZZZZ</name>